<evidence type="ECO:0000313" key="14">
    <source>
        <dbReference type="Proteomes" id="UP000825886"/>
    </source>
</evidence>
<gene>
    <name evidence="13" type="ORF">K6K13_20465</name>
</gene>
<evidence type="ECO:0000256" key="3">
    <source>
        <dbReference type="ARBA" id="ARBA00022448"/>
    </source>
</evidence>
<feature type="transmembrane region" description="Helical" evidence="12">
    <location>
        <begin position="225"/>
        <end position="242"/>
    </location>
</feature>
<evidence type="ECO:0000256" key="2">
    <source>
        <dbReference type="ARBA" id="ARBA00007942"/>
    </source>
</evidence>
<dbReference type="EMBL" id="CP081864">
    <property type="protein sequence ID" value="QZN95515.1"/>
    <property type="molecule type" value="Genomic_DNA"/>
</dbReference>
<proteinExistence type="inferred from homology"/>
<feature type="transmembrane region" description="Helical" evidence="12">
    <location>
        <begin position="248"/>
        <end position="266"/>
    </location>
</feature>
<dbReference type="CDD" id="cd06579">
    <property type="entry name" value="TM_PBP1_transp_AraH_like"/>
    <property type="match status" value="1"/>
</dbReference>
<keyword evidence="6" id="KW-0762">Sugar transport</keyword>
<keyword evidence="5" id="KW-0997">Cell inner membrane</keyword>
<dbReference type="Proteomes" id="UP000825886">
    <property type="component" value="Chromosome"/>
</dbReference>
<keyword evidence="9 12" id="KW-0472">Membrane</keyword>
<feature type="transmembrane region" description="Helical" evidence="12">
    <location>
        <begin position="97"/>
        <end position="114"/>
    </location>
</feature>
<feature type="transmembrane region" description="Helical" evidence="12">
    <location>
        <begin position="120"/>
        <end position="139"/>
    </location>
</feature>
<dbReference type="PANTHER" id="PTHR32196">
    <property type="entry name" value="ABC TRANSPORTER PERMEASE PROTEIN YPHD-RELATED-RELATED"/>
    <property type="match status" value="1"/>
</dbReference>
<evidence type="ECO:0000256" key="8">
    <source>
        <dbReference type="ARBA" id="ARBA00022989"/>
    </source>
</evidence>
<comment type="subcellular location">
    <subcellularLocation>
        <location evidence="1">Cell inner membrane</location>
        <topology evidence="1">Multi-pass membrane protein</topology>
    </subcellularLocation>
</comment>
<keyword evidence="14" id="KW-1185">Reference proteome</keyword>
<evidence type="ECO:0000256" key="9">
    <source>
        <dbReference type="ARBA" id="ARBA00023136"/>
    </source>
</evidence>
<reference evidence="13 14" key="1">
    <citation type="submission" date="2021-08" db="EMBL/GenBank/DDBJ databases">
        <title>Culture and genomic analysis of Symbiopectobacterium purcellii sp. nov. gen. nov., isolated from the leafhopper Empoasca decipiens.</title>
        <authorList>
            <person name="Nadal-Jimenez P."/>
            <person name="Siozios S."/>
            <person name="Halliday N."/>
            <person name="Camara M."/>
            <person name="Hurst G.D.D."/>
        </authorList>
    </citation>
    <scope>NUCLEOTIDE SEQUENCE [LARGE SCALE GENOMIC DNA]</scope>
    <source>
        <strain evidence="13 14">SyEd1</strain>
    </source>
</reference>
<keyword evidence="8 12" id="KW-1133">Transmembrane helix</keyword>
<name>A0ABX9AK28_9ENTR</name>
<dbReference type="InterPro" id="IPR001851">
    <property type="entry name" value="ABC_transp_permease"/>
</dbReference>
<keyword evidence="4" id="KW-1003">Cell membrane</keyword>
<evidence type="ECO:0000256" key="7">
    <source>
        <dbReference type="ARBA" id="ARBA00022692"/>
    </source>
</evidence>
<dbReference type="Pfam" id="PF02653">
    <property type="entry name" value="BPD_transp_2"/>
    <property type="match status" value="1"/>
</dbReference>
<evidence type="ECO:0000256" key="5">
    <source>
        <dbReference type="ARBA" id="ARBA00022519"/>
    </source>
</evidence>
<sequence>MLKTPPSNASVDPLTPKQPAPVEEAVRWFKQVNLQVFVMIAAIIAIMLFFTLMTDGSYLSARNVSNLLRQTAITGILAVGMVFVIVSAEIDLSVGSMMGLLGGLAAIFDVWLGWPLPLTIVVTLVLGLLLGAWNGWWVAYRKVPSFIVTLAGMLAFRGILIGITNGTTVSPTSSAMAQIGQSYLPAGVGFTLGVAGLLIFVAWQWRRRQKRANLGLSVTRPASDIGRQAVMAVLVLGAIYLLNDYRGVPTPVLILTLLMLGGIFMATRTAFGRRIYAIGGNIEAARLSGINVARSKMAVFAINGLMVAVAGLILSSRLGAGSPSAGNIAELDAIAACVIGGTSLAGGVGSVAGAVMGAFIMASLDNGMSMLDVPTFWQYIVKGGILLLAVWMDTATKRKG</sequence>
<organism evidence="13 14">
    <name type="scientific">Symbiopectobacterium purcellii</name>
    <dbReference type="NCBI Taxonomy" id="2871826"/>
    <lineage>
        <taxon>Bacteria</taxon>
        <taxon>Pseudomonadati</taxon>
        <taxon>Pseudomonadota</taxon>
        <taxon>Gammaproteobacteria</taxon>
        <taxon>Enterobacterales</taxon>
        <taxon>Enterobacteriaceae</taxon>
    </lineage>
</organism>
<dbReference type="PANTHER" id="PTHR32196:SF32">
    <property type="entry name" value="XYLOSE TRANSPORT SYSTEM PERMEASE PROTEIN XYLH"/>
    <property type="match status" value="1"/>
</dbReference>
<comment type="function">
    <text evidence="10">Part of the binding-protein-dependent transport system for D-xylose. Probably responsible for the translocation of the substrate across the membrane.</text>
</comment>
<evidence type="ECO:0000256" key="11">
    <source>
        <dbReference type="ARBA" id="ARBA00035686"/>
    </source>
</evidence>
<evidence type="ECO:0000256" key="1">
    <source>
        <dbReference type="ARBA" id="ARBA00004429"/>
    </source>
</evidence>
<accession>A0ABX9AK28</accession>
<evidence type="ECO:0000256" key="4">
    <source>
        <dbReference type="ARBA" id="ARBA00022475"/>
    </source>
</evidence>
<feature type="transmembrane region" description="Helical" evidence="12">
    <location>
        <begin position="72"/>
        <end position="90"/>
    </location>
</feature>
<feature type="transmembrane region" description="Helical" evidence="12">
    <location>
        <begin position="146"/>
        <end position="163"/>
    </location>
</feature>
<comment type="similarity">
    <text evidence="2">Belongs to the binding-protein-dependent transport system permease family. AraH/RbsC subfamily.</text>
</comment>
<feature type="transmembrane region" description="Helical" evidence="12">
    <location>
        <begin position="333"/>
        <end position="364"/>
    </location>
</feature>
<protein>
    <recommendedName>
        <fullName evidence="11">Xylose transport system permease protein XylH</fullName>
    </recommendedName>
</protein>
<feature type="transmembrane region" description="Helical" evidence="12">
    <location>
        <begin position="32"/>
        <end position="52"/>
    </location>
</feature>
<keyword evidence="3" id="KW-0813">Transport</keyword>
<evidence type="ECO:0000313" key="13">
    <source>
        <dbReference type="EMBL" id="QZN95515.1"/>
    </source>
</evidence>
<keyword evidence="7 12" id="KW-0812">Transmembrane</keyword>
<evidence type="ECO:0000256" key="6">
    <source>
        <dbReference type="ARBA" id="ARBA00022597"/>
    </source>
</evidence>
<feature type="transmembrane region" description="Helical" evidence="12">
    <location>
        <begin position="376"/>
        <end position="392"/>
    </location>
</feature>
<evidence type="ECO:0000256" key="10">
    <source>
        <dbReference type="ARBA" id="ARBA00035611"/>
    </source>
</evidence>
<feature type="transmembrane region" description="Helical" evidence="12">
    <location>
        <begin position="183"/>
        <end position="205"/>
    </location>
</feature>
<evidence type="ECO:0000256" key="12">
    <source>
        <dbReference type="SAM" id="Phobius"/>
    </source>
</evidence>
<dbReference type="RefSeq" id="WP_222158607.1">
    <property type="nucleotide sequence ID" value="NZ_CP081864.1"/>
</dbReference>